<dbReference type="PANTHER" id="PTHR32552:SF81">
    <property type="entry name" value="TONB-DEPENDENT OUTER MEMBRANE RECEPTOR"/>
    <property type="match status" value="1"/>
</dbReference>
<dbReference type="GO" id="GO:0009279">
    <property type="term" value="C:cell outer membrane"/>
    <property type="evidence" value="ECO:0007669"/>
    <property type="project" value="UniProtKB-SubCell"/>
</dbReference>
<evidence type="ECO:0000256" key="6">
    <source>
        <dbReference type="ARBA" id="ARBA00023004"/>
    </source>
</evidence>
<evidence type="ECO:0000256" key="13">
    <source>
        <dbReference type="SAM" id="SignalP"/>
    </source>
</evidence>
<dbReference type="Pfam" id="PF07715">
    <property type="entry name" value="Plug"/>
    <property type="match status" value="1"/>
</dbReference>
<dbReference type="GO" id="GO:0006826">
    <property type="term" value="P:iron ion transport"/>
    <property type="evidence" value="ECO:0007669"/>
    <property type="project" value="UniProtKB-KW"/>
</dbReference>
<dbReference type="InterPro" id="IPR008969">
    <property type="entry name" value="CarboxyPept-like_regulatory"/>
</dbReference>
<evidence type="ECO:0000256" key="2">
    <source>
        <dbReference type="ARBA" id="ARBA00022448"/>
    </source>
</evidence>
<dbReference type="InterPro" id="IPR000531">
    <property type="entry name" value="Beta-barrel_TonB"/>
</dbReference>
<feature type="signal peptide" evidence="13">
    <location>
        <begin position="1"/>
        <end position="21"/>
    </location>
</feature>
<evidence type="ECO:0000313" key="17">
    <source>
        <dbReference type="Proteomes" id="UP000220133"/>
    </source>
</evidence>
<dbReference type="KEGG" id="cbae:COR50_06515"/>
<keyword evidence="5 11" id="KW-0812">Transmembrane</keyword>
<name>A0A291R0R9_9BACT</name>
<dbReference type="Gene3D" id="2.60.40.1120">
    <property type="entry name" value="Carboxypeptidase-like, regulatory domain"/>
    <property type="match status" value="1"/>
</dbReference>
<keyword evidence="17" id="KW-1185">Reference proteome</keyword>
<keyword evidence="4" id="KW-0410">Iron transport</keyword>
<organism evidence="16 17">
    <name type="scientific">Chitinophaga caeni</name>
    <dbReference type="NCBI Taxonomy" id="2029983"/>
    <lineage>
        <taxon>Bacteria</taxon>
        <taxon>Pseudomonadati</taxon>
        <taxon>Bacteroidota</taxon>
        <taxon>Chitinophagia</taxon>
        <taxon>Chitinophagales</taxon>
        <taxon>Chitinophagaceae</taxon>
        <taxon>Chitinophaga</taxon>
    </lineage>
</organism>
<dbReference type="Pfam" id="PF00593">
    <property type="entry name" value="TonB_dep_Rec_b-barrel"/>
    <property type="match status" value="1"/>
</dbReference>
<feature type="chain" id="PRO_5012380769" evidence="13">
    <location>
        <begin position="22"/>
        <end position="1061"/>
    </location>
</feature>
<dbReference type="InterPro" id="IPR037066">
    <property type="entry name" value="Plug_dom_sf"/>
</dbReference>
<keyword evidence="6" id="KW-0408">Iron</keyword>
<feature type="domain" description="TonB-dependent receptor plug" evidence="15">
    <location>
        <begin position="116"/>
        <end position="239"/>
    </location>
</feature>
<sequence>MRKRLVVLFLLLVTLAGQGMAQSRTITGTVTSVEDGSPIIGATVIIKGTNLGTVTNVDGTYSLNVPDGKDILIFKFIGMSDKEVKISGSTVNVTLQADVKTLTETVITANAIKREKRSLGYSAPTVKSDELTRGQAPSALNGLSGKVAGVNITGTANAPGSSSRIVLRGGSSIAGNNQALIVVDGVPIDNSSQIGGSSLASTDFGNRANDINPDDIESMTILKGPAAAALYGSRASNGAVIITTKSGKKGAGNKKNEITFNSAVTFSNVLKLPELQNEYGQGGGGQLDLRENWSWGAKFNGEMQGWGQEINGVRQEKPYVAQPDNIKNFFELGRSANNNLSISGAGEKSTYYLSLNALNSDGVMPGDYDKYNKYSVRFNGTTELSNKFTSSINVSYTKINSNMVAGGQGASSVYNNVLQTPRDIPLDKMGNLNNPYYGYDLDKGTYGYYGAYTVSPYFILKNYQNNNYVDRVAGNFALHYKANSWLEVTNRLGADVYSDRRNYIAPKFSVKPVDQSGVDYNQNNIRSNVGSYSEVEYNLSEITNDLMITGKKQLTQDLSLSVMLGNNIRQRAYHSLSAATNSSGLVIPGYYNLANSNGNQTTSNYDEKRRLVGVYGAINLGYKDMLYLDMTARNDWSSTLPKKNNSFFYPSVSGSWVFTELLKDKGISNILNYGKLRANFAQVGNDADPYSLTNYYSKASINGGFGSTIFPFNGVPGFTVYDEVGNPNLEPEITTAYEIGTELNFFNNNLTVDFSYYHNISKNQIIPVPLAYSSGYVQATLNAGKIENKGVELSLRGTPIRTSYGLNVEFYGTFTKNVSNVISVKTGQLVVGGFNGMSIVAAEGQPYGSFYAVDIARDDKGRVIVDEDGYPEWTDSPRYLGSYNPDYQASLGTNIHYKGWNFNMLFETKQGGVFFSRTKDIMAFVGTSAETVRGGRDPHIWPNSVYLDGDGKYVENTDRKFNPEVYYPSNMPPGTSIVDASYVRLREASLSYRLPKNLLNRTPFGDITLGLFGNNLFLWTAKSNEFADPEINSTGAGNAQGFDFTAQPSLRNFGFNVKVSF</sequence>
<dbReference type="InterPro" id="IPR039426">
    <property type="entry name" value="TonB-dep_rcpt-like"/>
</dbReference>
<dbReference type="NCBIfam" id="TIGR04056">
    <property type="entry name" value="OMP_RagA_SusC"/>
    <property type="match status" value="1"/>
</dbReference>
<evidence type="ECO:0000256" key="5">
    <source>
        <dbReference type="ARBA" id="ARBA00022692"/>
    </source>
</evidence>
<keyword evidence="9 11" id="KW-0472">Membrane</keyword>
<keyword evidence="2 11" id="KW-0813">Transport</keyword>
<evidence type="ECO:0000256" key="12">
    <source>
        <dbReference type="RuleBase" id="RU003357"/>
    </source>
</evidence>
<dbReference type="EMBL" id="CP023777">
    <property type="protein sequence ID" value="ATL49751.1"/>
    <property type="molecule type" value="Genomic_DNA"/>
</dbReference>
<feature type="domain" description="TonB-dependent receptor-like beta-barrel" evidence="14">
    <location>
        <begin position="433"/>
        <end position="1016"/>
    </location>
</feature>
<keyword evidence="7" id="KW-0406">Ion transport</keyword>
<dbReference type="InterPro" id="IPR012910">
    <property type="entry name" value="Plug_dom"/>
</dbReference>
<dbReference type="InterPro" id="IPR036942">
    <property type="entry name" value="Beta-barrel_TonB_sf"/>
</dbReference>
<proteinExistence type="inferred from homology"/>
<evidence type="ECO:0000256" key="11">
    <source>
        <dbReference type="PROSITE-ProRule" id="PRU01360"/>
    </source>
</evidence>
<comment type="similarity">
    <text evidence="11 12">Belongs to the TonB-dependent receptor family.</text>
</comment>
<dbReference type="Gene3D" id="2.170.130.10">
    <property type="entry name" value="TonB-dependent receptor, plug domain"/>
    <property type="match status" value="1"/>
</dbReference>
<evidence type="ECO:0000256" key="9">
    <source>
        <dbReference type="ARBA" id="ARBA00023136"/>
    </source>
</evidence>
<evidence type="ECO:0000256" key="3">
    <source>
        <dbReference type="ARBA" id="ARBA00022452"/>
    </source>
</evidence>
<dbReference type="PROSITE" id="PS52016">
    <property type="entry name" value="TONB_DEPENDENT_REC_3"/>
    <property type="match status" value="1"/>
</dbReference>
<evidence type="ECO:0000259" key="14">
    <source>
        <dbReference type="Pfam" id="PF00593"/>
    </source>
</evidence>
<evidence type="ECO:0000256" key="7">
    <source>
        <dbReference type="ARBA" id="ARBA00023065"/>
    </source>
</evidence>
<evidence type="ECO:0000256" key="8">
    <source>
        <dbReference type="ARBA" id="ARBA00023077"/>
    </source>
</evidence>
<dbReference type="Proteomes" id="UP000220133">
    <property type="component" value="Chromosome"/>
</dbReference>
<keyword evidence="3 11" id="KW-1134">Transmembrane beta strand</keyword>
<gene>
    <name evidence="16" type="ORF">COR50_06515</name>
</gene>
<evidence type="ECO:0000256" key="10">
    <source>
        <dbReference type="ARBA" id="ARBA00023237"/>
    </source>
</evidence>
<dbReference type="InterPro" id="IPR023997">
    <property type="entry name" value="TonB-dep_OMP_SusC/RagA_CS"/>
</dbReference>
<dbReference type="PANTHER" id="PTHR32552">
    <property type="entry name" value="FERRICHROME IRON RECEPTOR-RELATED"/>
    <property type="match status" value="1"/>
</dbReference>
<keyword evidence="10 11" id="KW-0998">Cell outer membrane</keyword>
<keyword evidence="13" id="KW-0732">Signal</keyword>
<evidence type="ECO:0000256" key="4">
    <source>
        <dbReference type="ARBA" id="ARBA00022496"/>
    </source>
</evidence>
<dbReference type="SUPFAM" id="SSF49464">
    <property type="entry name" value="Carboxypeptidase regulatory domain-like"/>
    <property type="match status" value="1"/>
</dbReference>
<protein>
    <submittedName>
        <fullName evidence="16">SusC/RagA family TonB-linked outer membrane protein</fullName>
    </submittedName>
</protein>
<evidence type="ECO:0000256" key="1">
    <source>
        <dbReference type="ARBA" id="ARBA00004571"/>
    </source>
</evidence>
<dbReference type="Pfam" id="PF13715">
    <property type="entry name" value="CarbopepD_reg_2"/>
    <property type="match status" value="1"/>
</dbReference>
<accession>A0A291R0R9</accession>
<dbReference type="InterPro" id="IPR023996">
    <property type="entry name" value="TonB-dep_OMP_SusC/RagA"/>
</dbReference>
<keyword evidence="8 12" id="KW-0798">TonB box</keyword>
<dbReference type="AlphaFoldDB" id="A0A291R0R9"/>
<dbReference type="OrthoDB" id="609136at2"/>
<dbReference type="NCBIfam" id="TIGR04057">
    <property type="entry name" value="SusC_RagA_signa"/>
    <property type="match status" value="1"/>
</dbReference>
<comment type="subcellular location">
    <subcellularLocation>
        <location evidence="1 11">Cell outer membrane</location>
        <topology evidence="1 11">Multi-pass membrane protein</topology>
    </subcellularLocation>
</comment>
<reference evidence="16 17" key="1">
    <citation type="submission" date="2017-10" db="EMBL/GenBank/DDBJ databases">
        <title>Paenichitinophaga pekingensis gen. nov., sp. nov., isolated from activated sludge.</title>
        <authorList>
            <person name="Jin D."/>
            <person name="Kong X."/>
            <person name="Deng Y."/>
            <person name="Bai Z."/>
        </authorList>
    </citation>
    <scope>NUCLEOTIDE SEQUENCE [LARGE SCALE GENOMIC DNA]</scope>
    <source>
        <strain evidence="16 17">13</strain>
    </source>
</reference>
<dbReference type="Gene3D" id="2.40.170.20">
    <property type="entry name" value="TonB-dependent receptor, beta-barrel domain"/>
    <property type="match status" value="1"/>
</dbReference>
<evidence type="ECO:0000313" key="16">
    <source>
        <dbReference type="EMBL" id="ATL49751.1"/>
    </source>
</evidence>
<dbReference type="SUPFAM" id="SSF56935">
    <property type="entry name" value="Porins"/>
    <property type="match status" value="1"/>
</dbReference>
<evidence type="ECO:0000259" key="15">
    <source>
        <dbReference type="Pfam" id="PF07715"/>
    </source>
</evidence>
<dbReference type="RefSeq" id="WP_098196118.1">
    <property type="nucleotide sequence ID" value="NZ_CP023777.1"/>
</dbReference>